<gene>
    <name evidence="2" type="ordered locus">Tcur_0669</name>
</gene>
<dbReference type="SUPFAM" id="SSF47413">
    <property type="entry name" value="lambda repressor-like DNA-binding domains"/>
    <property type="match status" value="1"/>
</dbReference>
<dbReference type="EMBL" id="CP001738">
    <property type="protein sequence ID" value="ACY96264.1"/>
    <property type="molecule type" value="Genomic_DNA"/>
</dbReference>
<dbReference type="GO" id="GO:0003677">
    <property type="term" value="F:DNA binding"/>
    <property type="evidence" value="ECO:0007669"/>
    <property type="project" value="InterPro"/>
</dbReference>
<sequence>MEEVYRRIGENIVRRRMRLGMSQSVLAGLIGRSESWVSQVERGVHKVDRLSVLVTLARALNVEVADLVNEIPIVKQGNGPDLEGLQRLRRSLEIPDALRDDEIVDDPARLRRDMDDAWHLFHACHYGTLAAILPLLRSRLGGNAALLAEYYQLTSGFIKKTGDAHLARLLAERAITQATIAGDEGLKAAGAWRLGFACQSLGLYDNAVSVVMMAESALAGDDSQLAMRGALHLNAAIACALKEDRVSARQHLAEARAIGKRVPDGNAYQTFFGPTNVAITEVSVSVELHDGVDPDGISIAPPAIDSGERRARHLIDLAYGHSQLAKDEEAVDRLLEADEIAHEEVRLNPRVRRFIGELLEREKPSYRSKIRMLAQRTGVRDTS</sequence>
<dbReference type="PROSITE" id="PS50943">
    <property type="entry name" value="HTH_CROC1"/>
    <property type="match status" value="1"/>
</dbReference>
<dbReference type="InterPro" id="IPR001387">
    <property type="entry name" value="Cro/C1-type_HTH"/>
</dbReference>
<dbReference type="KEGG" id="tcu:Tcur_0669"/>
<dbReference type="eggNOG" id="COG1396">
    <property type="taxonomic scope" value="Bacteria"/>
</dbReference>
<name>D1A4M9_THECD</name>
<feature type="domain" description="HTH cro/C1-type" evidence="1">
    <location>
        <begin position="12"/>
        <end position="67"/>
    </location>
</feature>
<dbReference type="HOGENOM" id="CLU_033540_1_0_11"/>
<organism evidence="2 3">
    <name type="scientific">Thermomonospora curvata (strain ATCC 19995 / DSM 43183 / JCM 3096 / KCTC 9072 / NBRC 15933 / NCIMB 10081 / Henssen B9)</name>
    <dbReference type="NCBI Taxonomy" id="471852"/>
    <lineage>
        <taxon>Bacteria</taxon>
        <taxon>Bacillati</taxon>
        <taxon>Actinomycetota</taxon>
        <taxon>Actinomycetes</taxon>
        <taxon>Streptosporangiales</taxon>
        <taxon>Thermomonosporaceae</taxon>
        <taxon>Thermomonospora</taxon>
    </lineage>
</organism>
<reference evidence="2 3" key="1">
    <citation type="journal article" date="2011" name="Stand. Genomic Sci.">
        <title>Complete genome sequence of Thermomonospora curvata type strain (B9).</title>
        <authorList>
            <person name="Chertkov O."/>
            <person name="Sikorski J."/>
            <person name="Nolan M."/>
            <person name="Lapidus A."/>
            <person name="Lucas S."/>
            <person name="Del Rio T.G."/>
            <person name="Tice H."/>
            <person name="Cheng J.F."/>
            <person name="Goodwin L."/>
            <person name="Pitluck S."/>
            <person name="Liolios K."/>
            <person name="Ivanova N."/>
            <person name="Mavromatis K."/>
            <person name="Mikhailova N."/>
            <person name="Ovchinnikova G."/>
            <person name="Pati A."/>
            <person name="Chen A."/>
            <person name="Palaniappan K."/>
            <person name="Djao O.D."/>
            <person name="Land M."/>
            <person name="Hauser L."/>
            <person name="Chang Y.J."/>
            <person name="Jeffries C.D."/>
            <person name="Brettin T."/>
            <person name="Han C."/>
            <person name="Detter J.C."/>
            <person name="Rohde M."/>
            <person name="Goker M."/>
            <person name="Woyke T."/>
            <person name="Bristow J."/>
            <person name="Eisen J.A."/>
            <person name="Markowitz V."/>
            <person name="Hugenholtz P."/>
            <person name="Klenk H.P."/>
            <person name="Kyrpides N.C."/>
        </authorList>
    </citation>
    <scope>NUCLEOTIDE SEQUENCE [LARGE SCALE GENOMIC DNA]</scope>
    <source>
        <strain evidence="3">ATCC 19995 / DSM 43183 / JCM 3096 / KCTC 9072 / NBRC 15933 / NCIMB 10081 / Henssen B9</strain>
    </source>
</reference>
<dbReference type="Gene3D" id="1.10.260.40">
    <property type="entry name" value="lambda repressor-like DNA-binding domains"/>
    <property type="match status" value="1"/>
</dbReference>
<dbReference type="InterPro" id="IPR010982">
    <property type="entry name" value="Lambda_DNA-bd_dom_sf"/>
</dbReference>
<accession>D1A4M9</accession>
<proteinExistence type="predicted"/>
<evidence type="ECO:0000313" key="3">
    <source>
        <dbReference type="Proteomes" id="UP000001918"/>
    </source>
</evidence>
<evidence type="ECO:0000259" key="1">
    <source>
        <dbReference type="PROSITE" id="PS50943"/>
    </source>
</evidence>
<dbReference type="RefSeq" id="WP_012851048.1">
    <property type="nucleotide sequence ID" value="NC_013510.1"/>
</dbReference>
<dbReference type="AlphaFoldDB" id="D1A4M9"/>
<protein>
    <submittedName>
        <fullName evidence="2">Transcriptional regulator, XRE family</fullName>
    </submittedName>
</protein>
<keyword evidence="3" id="KW-1185">Reference proteome</keyword>
<dbReference type="Proteomes" id="UP000001918">
    <property type="component" value="Chromosome"/>
</dbReference>
<dbReference type="STRING" id="471852.Tcur_0669"/>
<dbReference type="CDD" id="cd00093">
    <property type="entry name" value="HTH_XRE"/>
    <property type="match status" value="1"/>
</dbReference>
<evidence type="ECO:0000313" key="2">
    <source>
        <dbReference type="EMBL" id="ACY96264.1"/>
    </source>
</evidence>
<dbReference type="Pfam" id="PF13560">
    <property type="entry name" value="HTH_31"/>
    <property type="match status" value="1"/>
</dbReference>
<dbReference type="SMART" id="SM00530">
    <property type="entry name" value="HTH_XRE"/>
    <property type="match status" value="1"/>
</dbReference>